<comment type="similarity">
    <text evidence="7">Belongs to the binding-protein-dependent transport system permease family.</text>
</comment>
<reference evidence="9 10" key="1">
    <citation type="submission" date="2019-02" db="EMBL/GenBank/DDBJ databases">
        <title>Deep-cultivation of Planctomycetes and their phenomic and genomic characterization uncovers novel biology.</title>
        <authorList>
            <person name="Wiegand S."/>
            <person name="Jogler M."/>
            <person name="Boedeker C."/>
            <person name="Pinto D."/>
            <person name="Vollmers J."/>
            <person name="Rivas-Marin E."/>
            <person name="Kohn T."/>
            <person name="Peeters S.H."/>
            <person name="Heuer A."/>
            <person name="Rast P."/>
            <person name="Oberbeckmann S."/>
            <person name="Bunk B."/>
            <person name="Jeske O."/>
            <person name="Meyerdierks A."/>
            <person name="Storesund J.E."/>
            <person name="Kallscheuer N."/>
            <person name="Luecker S."/>
            <person name="Lage O.M."/>
            <person name="Pohl T."/>
            <person name="Merkel B.J."/>
            <person name="Hornburger P."/>
            <person name="Mueller R.-W."/>
            <person name="Bruemmer F."/>
            <person name="Labrenz M."/>
            <person name="Spormann A.M."/>
            <person name="Op den Camp H."/>
            <person name="Overmann J."/>
            <person name="Amann R."/>
            <person name="Jetten M.S.M."/>
            <person name="Mascher T."/>
            <person name="Medema M.H."/>
            <person name="Devos D.P."/>
            <person name="Kaster A.-K."/>
            <person name="Ovreas L."/>
            <person name="Rohde M."/>
            <person name="Galperin M.Y."/>
            <person name="Jogler C."/>
        </authorList>
    </citation>
    <scope>NUCLEOTIDE SEQUENCE [LARGE SCALE GENOMIC DNA]</scope>
    <source>
        <strain evidence="9 10">Pla133</strain>
    </source>
</reference>
<evidence type="ECO:0000256" key="1">
    <source>
        <dbReference type="ARBA" id="ARBA00004651"/>
    </source>
</evidence>
<keyword evidence="10" id="KW-1185">Reference proteome</keyword>
<evidence type="ECO:0000256" key="5">
    <source>
        <dbReference type="ARBA" id="ARBA00022989"/>
    </source>
</evidence>
<name>A0A518BLN0_9BACT</name>
<sequence length="807" mass="87694">MPGQRTTLGQLLRKALGLVALLAVVWAFARVGVREFSRDPQGESGGAAPITLTVMHWSGDAGQREDDIVEGALAQFERQNPGLRVQRINPGDAASFYTKLQTMMAAGTPPDAFYIGSERLAAFATMGLLEPLQPFVDADLAALTPPADAVRLDDYFQATVDAYRYDGSITGRGELYGIPKDFTTVGFYYNIDLFRRAGVPLPADDWSWDDYVAAARAIGALEGCTGSEFVTWPPMLRAYLGTEGLDIVGESFDDLRLDEPEVFAAFDRLRSWRHDERGTLTSGKSKIAEGSTVFLTGTVGMAGPFGRWVVPSYRNIPSSAEGGFDWDFAPLPRGTRLPDMPQSNTVLSAAWAMSSRAEHPQETWKLIRALVSPETQAQLSRLGLAVPTLREVARSDAFIDPTAPPRNDQAFLDAALVASVQAWPATSKFEPLFKSRLDAGLKTGNIPLRQAITEFENDWALESSSPLASGDFEPVDWVLWRNLAALGVVALLASVAFVVVRGRGASFTRAEERAGLALVSPWLVGFAIFMAFPIGLSLVLSFSRWNGASSLASAQWVGLGNYAQLIGHDDRFLTSLRVTAFYVLLAVPLGQAFALAAALLMNVPSRAIGFFRAAWYLPSVLAGVGVSVLWRWVFDGDAGLLNTVLAPVLALVGLTPPDWFGRDAGTFGPPAFALQSLWMVGGSMMIYLAGLKGIPQDLYEAAAIDGAKGWRRFRSVTLPMLSPVIFFNGIMAIIGSFQVFTQAFVMTGGGPGDLTRFYVLYVYNQAFEFYEMGYASALAWMLLVVVLVLTVAVMWGSKRFVHYEGMS</sequence>
<evidence type="ECO:0000256" key="6">
    <source>
        <dbReference type="ARBA" id="ARBA00023136"/>
    </source>
</evidence>
<dbReference type="EMBL" id="CP036287">
    <property type="protein sequence ID" value="QDU67881.1"/>
    <property type="molecule type" value="Genomic_DNA"/>
</dbReference>
<dbReference type="GO" id="GO:0055085">
    <property type="term" value="P:transmembrane transport"/>
    <property type="evidence" value="ECO:0007669"/>
    <property type="project" value="InterPro"/>
</dbReference>
<keyword evidence="4 7" id="KW-0812">Transmembrane</keyword>
<dbReference type="SUPFAM" id="SSF161098">
    <property type="entry name" value="MetI-like"/>
    <property type="match status" value="1"/>
</dbReference>
<proteinExistence type="inferred from homology"/>
<dbReference type="Gene3D" id="3.40.190.10">
    <property type="entry name" value="Periplasmic binding protein-like II"/>
    <property type="match status" value="1"/>
</dbReference>
<keyword evidence="5 7" id="KW-1133">Transmembrane helix</keyword>
<feature type="transmembrane region" description="Helical" evidence="7">
    <location>
        <begin position="479"/>
        <end position="500"/>
    </location>
</feature>
<feature type="transmembrane region" description="Helical" evidence="7">
    <location>
        <begin position="777"/>
        <end position="797"/>
    </location>
</feature>
<dbReference type="InterPro" id="IPR051393">
    <property type="entry name" value="ABC_transporter_permease"/>
</dbReference>
<dbReference type="Gene3D" id="1.10.3720.10">
    <property type="entry name" value="MetI-like"/>
    <property type="match status" value="1"/>
</dbReference>
<evidence type="ECO:0000313" key="10">
    <source>
        <dbReference type="Proteomes" id="UP000316921"/>
    </source>
</evidence>
<dbReference type="Pfam" id="PF01547">
    <property type="entry name" value="SBP_bac_1"/>
    <property type="match status" value="1"/>
</dbReference>
<dbReference type="SUPFAM" id="SSF53850">
    <property type="entry name" value="Periplasmic binding protein-like II"/>
    <property type="match status" value="1"/>
</dbReference>
<dbReference type="Proteomes" id="UP000316921">
    <property type="component" value="Chromosome"/>
</dbReference>
<feature type="transmembrane region" description="Helical" evidence="7">
    <location>
        <begin position="718"/>
        <end position="740"/>
    </location>
</feature>
<feature type="transmembrane region" description="Helical" evidence="7">
    <location>
        <begin position="672"/>
        <end position="690"/>
    </location>
</feature>
<dbReference type="CDD" id="cd13585">
    <property type="entry name" value="PBP2_TMBP_like"/>
    <property type="match status" value="1"/>
</dbReference>
<keyword evidence="6 7" id="KW-0472">Membrane</keyword>
<evidence type="ECO:0000256" key="7">
    <source>
        <dbReference type="RuleBase" id="RU363032"/>
    </source>
</evidence>
<accession>A0A518BLN0</accession>
<dbReference type="PROSITE" id="PS50928">
    <property type="entry name" value="ABC_TM1"/>
    <property type="match status" value="1"/>
</dbReference>
<gene>
    <name evidence="9" type="primary">lacF</name>
    <name evidence="9" type="ORF">Pla133_29700</name>
</gene>
<evidence type="ECO:0000256" key="2">
    <source>
        <dbReference type="ARBA" id="ARBA00022448"/>
    </source>
</evidence>
<protein>
    <submittedName>
        <fullName evidence="9">Lactose transport system permease protein LacF</fullName>
    </submittedName>
</protein>
<feature type="transmembrane region" description="Helical" evidence="7">
    <location>
        <begin position="521"/>
        <end position="542"/>
    </location>
</feature>
<comment type="subcellular location">
    <subcellularLocation>
        <location evidence="1 7">Cell membrane</location>
        <topology evidence="1 7">Multi-pass membrane protein</topology>
    </subcellularLocation>
</comment>
<evidence type="ECO:0000256" key="4">
    <source>
        <dbReference type="ARBA" id="ARBA00022692"/>
    </source>
</evidence>
<dbReference type="InterPro" id="IPR000515">
    <property type="entry name" value="MetI-like"/>
</dbReference>
<evidence type="ECO:0000256" key="3">
    <source>
        <dbReference type="ARBA" id="ARBA00022475"/>
    </source>
</evidence>
<keyword evidence="2 7" id="KW-0813">Transport</keyword>
<dbReference type="PANTHER" id="PTHR30193:SF1">
    <property type="entry name" value="ABC TRANSPORTER PERMEASE PROTEIN YESP-RELATED"/>
    <property type="match status" value="1"/>
</dbReference>
<evidence type="ECO:0000313" key="9">
    <source>
        <dbReference type="EMBL" id="QDU67881.1"/>
    </source>
</evidence>
<dbReference type="GO" id="GO:0005886">
    <property type="term" value="C:plasma membrane"/>
    <property type="evidence" value="ECO:0007669"/>
    <property type="project" value="UniProtKB-SubCell"/>
</dbReference>
<evidence type="ECO:0000259" key="8">
    <source>
        <dbReference type="PROSITE" id="PS50928"/>
    </source>
</evidence>
<dbReference type="Pfam" id="PF00528">
    <property type="entry name" value="BPD_transp_1"/>
    <property type="match status" value="1"/>
</dbReference>
<dbReference type="AlphaFoldDB" id="A0A518BLN0"/>
<feature type="transmembrane region" description="Helical" evidence="7">
    <location>
        <begin position="613"/>
        <end position="633"/>
    </location>
</feature>
<dbReference type="InterPro" id="IPR006059">
    <property type="entry name" value="SBP"/>
</dbReference>
<dbReference type="KEGG" id="pbap:Pla133_29700"/>
<feature type="transmembrane region" description="Helical" evidence="7">
    <location>
        <begin position="580"/>
        <end position="601"/>
    </location>
</feature>
<dbReference type="InterPro" id="IPR035906">
    <property type="entry name" value="MetI-like_sf"/>
</dbReference>
<dbReference type="PANTHER" id="PTHR30193">
    <property type="entry name" value="ABC TRANSPORTER PERMEASE PROTEIN"/>
    <property type="match status" value="1"/>
</dbReference>
<organism evidence="9 10">
    <name type="scientific">Engelhardtia mirabilis</name>
    <dbReference type="NCBI Taxonomy" id="2528011"/>
    <lineage>
        <taxon>Bacteria</taxon>
        <taxon>Pseudomonadati</taxon>
        <taxon>Planctomycetota</taxon>
        <taxon>Planctomycetia</taxon>
        <taxon>Planctomycetia incertae sedis</taxon>
        <taxon>Engelhardtia</taxon>
    </lineage>
</organism>
<dbReference type="CDD" id="cd06261">
    <property type="entry name" value="TM_PBP2"/>
    <property type="match status" value="1"/>
</dbReference>
<keyword evidence="3" id="KW-1003">Cell membrane</keyword>
<feature type="domain" description="ABC transmembrane type-1" evidence="8">
    <location>
        <begin position="572"/>
        <end position="793"/>
    </location>
</feature>